<dbReference type="EMBL" id="JARULN010000009">
    <property type="protein sequence ID" value="MDG5754466.1"/>
    <property type="molecule type" value="Genomic_DNA"/>
</dbReference>
<protein>
    <submittedName>
        <fullName evidence="1">Uncharacterized protein</fullName>
    </submittedName>
</protein>
<dbReference type="RefSeq" id="WP_124565113.1">
    <property type="nucleotide sequence ID" value="NZ_JARRRY010000008.1"/>
</dbReference>
<organism evidence="1 2">
    <name type="scientific">Ectobacillus antri</name>
    <dbReference type="NCBI Taxonomy" id="2486280"/>
    <lineage>
        <taxon>Bacteria</taxon>
        <taxon>Bacillati</taxon>
        <taxon>Bacillota</taxon>
        <taxon>Bacilli</taxon>
        <taxon>Bacillales</taxon>
        <taxon>Bacillaceae</taxon>
        <taxon>Ectobacillus</taxon>
    </lineage>
</organism>
<evidence type="ECO:0000313" key="2">
    <source>
        <dbReference type="Proteomes" id="UP001218246"/>
    </source>
</evidence>
<gene>
    <name evidence="1" type="ORF">P6P90_10845</name>
</gene>
<comment type="caution">
    <text evidence="1">The sequence shown here is derived from an EMBL/GenBank/DDBJ whole genome shotgun (WGS) entry which is preliminary data.</text>
</comment>
<evidence type="ECO:0000313" key="1">
    <source>
        <dbReference type="EMBL" id="MDG5754466.1"/>
    </source>
</evidence>
<proteinExistence type="predicted"/>
<accession>A0ABT6H7M2</accession>
<dbReference type="Proteomes" id="UP001218246">
    <property type="component" value="Unassembled WGS sequence"/>
</dbReference>
<reference evidence="1 2" key="1">
    <citation type="submission" date="2023-04" db="EMBL/GenBank/DDBJ databases">
        <title>Ectobacillus antri isolated from activated sludge.</title>
        <authorList>
            <person name="Yan P."/>
            <person name="Liu X."/>
        </authorList>
    </citation>
    <scope>NUCLEOTIDE SEQUENCE [LARGE SCALE GENOMIC DNA]</scope>
    <source>
        <strain evidence="1 2">C18H</strain>
    </source>
</reference>
<keyword evidence="2" id="KW-1185">Reference proteome</keyword>
<sequence length="80" mass="8926">MEQHGFLTGKIPAYLIGNESNMVLLSQEEYSHLWSEAAAPGNVHKGYFYNTYDHGLSNGLFIGEGTDMVAEVRNGQLYRS</sequence>
<name>A0ABT6H7M2_9BACI</name>